<dbReference type="Pfam" id="PF00350">
    <property type="entry name" value="Dynamin_N"/>
    <property type="match status" value="1"/>
</dbReference>
<dbReference type="PANTHER" id="PTHR44329">
    <property type="entry name" value="SERINE/THREONINE-PROTEIN KINASE TNNI3K-RELATED"/>
    <property type="match status" value="1"/>
</dbReference>
<keyword evidence="3 7" id="KW-0479">Metal-binding</keyword>
<feature type="compositionally biased region" description="Polar residues" evidence="8">
    <location>
        <begin position="1"/>
        <end position="10"/>
    </location>
</feature>
<evidence type="ECO:0000259" key="10">
    <source>
        <dbReference type="PROSITE" id="PS50089"/>
    </source>
</evidence>
<dbReference type="PROSITE" id="PS50089">
    <property type="entry name" value="ZF_RING_2"/>
    <property type="match status" value="1"/>
</dbReference>
<dbReference type="InterPro" id="IPR045063">
    <property type="entry name" value="Dynamin_N"/>
</dbReference>
<dbReference type="OrthoDB" id="9996513at2759"/>
<dbReference type="InterPro" id="IPR000719">
    <property type="entry name" value="Prot_kinase_dom"/>
</dbReference>
<dbReference type="CDD" id="cd00180">
    <property type="entry name" value="PKc"/>
    <property type="match status" value="1"/>
</dbReference>
<dbReference type="InterPro" id="IPR008271">
    <property type="entry name" value="Ser/Thr_kinase_AS"/>
</dbReference>
<dbReference type="GO" id="GO:0005524">
    <property type="term" value="F:ATP binding"/>
    <property type="evidence" value="ECO:0007669"/>
    <property type="project" value="UniProtKB-KW"/>
</dbReference>
<dbReference type="Gene3D" id="3.30.40.10">
    <property type="entry name" value="Zinc/RING finger domain, C3HC4 (zinc finger)"/>
    <property type="match status" value="1"/>
</dbReference>
<dbReference type="SUPFAM" id="SSF56112">
    <property type="entry name" value="Protein kinase-like (PK-like)"/>
    <property type="match status" value="1"/>
</dbReference>
<feature type="region of interest" description="Disordered" evidence="8">
    <location>
        <begin position="1"/>
        <end position="22"/>
    </location>
</feature>
<dbReference type="Pfam" id="PF13920">
    <property type="entry name" value="zf-C3HC4_3"/>
    <property type="match status" value="1"/>
</dbReference>
<feature type="domain" description="RING-type" evidence="10">
    <location>
        <begin position="991"/>
        <end position="1032"/>
    </location>
</feature>
<evidence type="ECO:0000256" key="8">
    <source>
        <dbReference type="SAM" id="MobiDB-lite"/>
    </source>
</evidence>
<dbReference type="InterPro" id="IPR027417">
    <property type="entry name" value="P-loop_NTPase"/>
</dbReference>
<evidence type="ECO:0000256" key="5">
    <source>
        <dbReference type="ARBA" id="ARBA00022833"/>
    </source>
</evidence>
<dbReference type="PROSITE" id="PS50011">
    <property type="entry name" value="PROTEIN_KINASE_DOM"/>
    <property type="match status" value="1"/>
</dbReference>
<evidence type="ECO:0000256" key="3">
    <source>
        <dbReference type="ARBA" id="ARBA00022771"/>
    </source>
</evidence>
<evidence type="ECO:0000256" key="2">
    <source>
        <dbReference type="ARBA" id="ARBA00022741"/>
    </source>
</evidence>
<evidence type="ECO:0000256" key="7">
    <source>
        <dbReference type="PROSITE-ProRule" id="PRU00175"/>
    </source>
</evidence>
<evidence type="ECO:0000313" key="12">
    <source>
        <dbReference type="Proteomes" id="UP000663825"/>
    </source>
</evidence>
<name>A0A817UL90_9BILA</name>
<keyword evidence="5" id="KW-0862">Zinc</keyword>
<dbReference type="InterPro" id="IPR051681">
    <property type="entry name" value="Ser/Thr_Kinases-Pseudokinases"/>
</dbReference>
<sequence>MALASTTASNDVLPKPQNESLTSGLNNMKQVIESNRHIKSTIQRITNNFMCMYMDFQDSLAKLPSKESITDVYTEPIESLDFKFLNNHQTHDRIQLALCGPNSSGKTTFLQSFVGIGNILPIDVGPVSARIVKLAYAAPLDACLVVHSSIQDSYTENDKEKHTLPLSEYFDDSATDWKGIAKAIEGYVARPKENTHEFNEWAKQFLEIRIPSPILELGIDVYDTPGLLFHDEPVLKENLKELVRLVRPVIVFLYANATFAKDANECYLMIRSTIDDSEQPPIFYLNTRQDISTLFNGAGFISNRKNQKYFTVKKYHEIFPSERLKRYQELYNNVGTSNKLPMIEDSEIFDKKCDNFDICSIVSCSLLPDCALEMTKQACQRIIEYAVKAEMEKPLEMANQVLDKIDSIFNFIASASHRTEEQWKDIRLNAEKWGEHFFQNFQNELSPVAEKVQEKILQRFDQHSTDIIERAVKLERSDDPLHCKTRDVVKTNIKDFIKIAIQEEVIKFAVNETVNESKENIRTTIKNAILINVEKNELLTVAQRHVLMDVSSDSITQRGLVENMLYQLSLAPSVLLRLVRGFSAVAYQDHWNTLNTTVLKAKEKFYVMMDAMDSFSVLNNESKRREFAKEYLKRRRSKIDAEKELYKNNLQLWIANKEKMFKNNIKSNYKLAISHLNIRDSAYQSTMSYIRCFTEFECELAALKDLAKFKAHHPVIDESQKLGSGAHFDIYPAEWGNKKNLAVKKLKQSSNQYGYLQYLEAHNHRKITKLSQITDSEGDSESLKLRIQHIAPLLYLYKQQETEDQNKLCMVLERYSQSLDKYLEKKISTIKADEVLKIALDMIDVLVFLHANDIVHRDIKSQNILMDEKNQCYLADFGTAREWTTNSTVIGTFPLPPECMSGSVYDGRVADAYSFGIFLFELLPKNTYIRPDNCTVIKTMLKTTAQLNEYNRTYEELIESCLQSVPESRPSAIIIQSTLLQCLKDAEKKPCMTCEDNLRKCRFQPCKHKLVCESCFGKLSKNTEGKSNCILCWKTIDQWTEDENNDTYFG</sequence>
<accession>A0A817UL90</accession>
<evidence type="ECO:0000256" key="6">
    <source>
        <dbReference type="ARBA" id="ARBA00022840"/>
    </source>
</evidence>
<reference evidence="11" key="1">
    <citation type="submission" date="2021-02" db="EMBL/GenBank/DDBJ databases">
        <authorList>
            <person name="Nowell W R."/>
        </authorList>
    </citation>
    <scope>NUCLEOTIDE SEQUENCE</scope>
</reference>
<dbReference type="GO" id="GO:0004674">
    <property type="term" value="F:protein serine/threonine kinase activity"/>
    <property type="evidence" value="ECO:0007669"/>
    <property type="project" value="TreeGrafter"/>
</dbReference>
<proteinExistence type="predicted"/>
<feature type="domain" description="Protein kinase" evidence="9">
    <location>
        <begin position="716"/>
        <end position="980"/>
    </location>
</feature>
<evidence type="ECO:0000256" key="1">
    <source>
        <dbReference type="ARBA" id="ARBA00022679"/>
    </source>
</evidence>
<comment type="caution">
    <text evidence="11">The sequence shown here is derived from an EMBL/GenBank/DDBJ whole genome shotgun (WGS) entry which is preliminary data.</text>
</comment>
<dbReference type="InterPro" id="IPR013083">
    <property type="entry name" value="Znf_RING/FYVE/PHD"/>
</dbReference>
<evidence type="ECO:0000259" key="9">
    <source>
        <dbReference type="PROSITE" id="PS50011"/>
    </source>
</evidence>
<dbReference type="Gene3D" id="1.10.510.10">
    <property type="entry name" value="Transferase(Phosphotransferase) domain 1"/>
    <property type="match status" value="1"/>
</dbReference>
<dbReference type="EMBL" id="CAJNXB010003744">
    <property type="protein sequence ID" value="CAF3333669.1"/>
    <property type="molecule type" value="Genomic_DNA"/>
</dbReference>
<evidence type="ECO:0000256" key="4">
    <source>
        <dbReference type="ARBA" id="ARBA00022777"/>
    </source>
</evidence>
<keyword evidence="2" id="KW-0547">Nucleotide-binding</keyword>
<dbReference type="SMART" id="SM00220">
    <property type="entry name" value="S_TKc"/>
    <property type="match status" value="1"/>
</dbReference>
<dbReference type="PANTHER" id="PTHR44329:SF288">
    <property type="entry name" value="MITOGEN-ACTIVATED PROTEIN KINASE KINASE KINASE 20"/>
    <property type="match status" value="1"/>
</dbReference>
<protein>
    <submittedName>
        <fullName evidence="11">Uncharacterized protein</fullName>
    </submittedName>
</protein>
<dbReference type="InterPro" id="IPR011009">
    <property type="entry name" value="Kinase-like_dom_sf"/>
</dbReference>
<organism evidence="11 12">
    <name type="scientific">Rotaria socialis</name>
    <dbReference type="NCBI Taxonomy" id="392032"/>
    <lineage>
        <taxon>Eukaryota</taxon>
        <taxon>Metazoa</taxon>
        <taxon>Spiralia</taxon>
        <taxon>Gnathifera</taxon>
        <taxon>Rotifera</taxon>
        <taxon>Eurotatoria</taxon>
        <taxon>Bdelloidea</taxon>
        <taxon>Philodinida</taxon>
        <taxon>Philodinidae</taxon>
        <taxon>Rotaria</taxon>
    </lineage>
</organism>
<dbReference type="PROSITE" id="PS00108">
    <property type="entry name" value="PROTEIN_KINASE_ST"/>
    <property type="match status" value="1"/>
</dbReference>
<dbReference type="Pfam" id="PF00069">
    <property type="entry name" value="Pkinase"/>
    <property type="match status" value="1"/>
</dbReference>
<dbReference type="Gene3D" id="3.40.50.300">
    <property type="entry name" value="P-loop containing nucleotide triphosphate hydrolases"/>
    <property type="match status" value="1"/>
</dbReference>
<dbReference type="Proteomes" id="UP000663825">
    <property type="component" value="Unassembled WGS sequence"/>
</dbReference>
<dbReference type="GO" id="GO:0008270">
    <property type="term" value="F:zinc ion binding"/>
    <property type="evidence" value="ECO:0007669"/>
    <property type="project" value="UniProtKB-KW"/>
</dbReference>
<keyword evidence="3 7" id="KW-0863">Zinc-finger</keyword>
<dbReference type="InterPro" id="IPR001841">
    <property type="entry name" value="Znf_RING"/>
</dbReference>
<gene>
    <name evidence="11" type="ORF">TIS948_LOCUS21632</name>
</gene>
<keyword evidence="1" id="KW-0808">Transferase</keyword>
<keyword evidence="6" id="KW-0067">ATP-binding</keyword>
<dbReference type="AlphaFoldDB" id="A0A817UL90"/>
<dbReference type="SUPFAM" id="SSF52540">
    <property type="entry name" value="P-loop containing nucleoside triphosphate hydrolases"/>
    <property type="match status" value="1"/>
</dbReference>
<evidence type="ECO:0000313" key="11">
    <source>
        <dbReference type="EMBL" id="CAF3333669.1"/>
    </source>
</evidence>
<keyword evidence="4" id="KW-0418">Kinase</keyword>